<reference evidence="9" key="1">
    <citation type="journal article" date="2014" name="Int. J. Syst. Evol. Microbiol.">
        <title>Complete genome sequence of Corynebacterium casei LMG S-19264T (=DSM 44701T), isolated from a smear-ripened cheese.</title>
        <authorList>
            <consortium name="US DOE Joint Genome Institute (JGI-PGF)"/>
            <person name="Walter F."/>
            <person name="Albersmeier A."/>
            <person name="Kalinowski J."/>
            <person name="Ruckert C."/>
        </authorList>
    </citation>
    <scope>NUCLEOTIDE SEQUENCE</scope>
    <source>
        <strain evidence="9">JCM 18487</strain>
    </source>
</reference>
<dbReference type="PANTHER" id="PTHR43744">
    <property type="entry name" value="ABC TRANSPORTER PERMEASE PROTEIN MG189-RELATED-RELATED"/>
    <property type="match status" value="1"/>
</dbReference>
<feature type="transmembrane region" description="Helical" evidence="7">
    <location>
        <begin position="73"/>
        <end position="97"/>
    </location>
</feature>
<dbReference type="InterPro" id="IPR035906">
    <property type="entry name" value="MetI-like_sf"/>
</dbReference>
<evidence type="ECO:0000259" key="8">
    <source>
        <dbReference type="PROSITE" id="PS50928"/>
    </source>
</evidence>
<feature type="transmembrane region" description="Helical" evidence="7">
    <location>
        <begin position="138"/>
        <end position="162"/>
    </location>
</feature>
<proteinExistence type="inferred from homology"/>
<evidence type="ECO:0000313" key="10">
    <source>
        <dbReference type="Proteomes" id="UP000637695"/>
    </source>
</evidence>
<feature type="transmembrane region" description="Helical" evidence="7">
    <location>
        <begin position="245"/>
        <end position="265"/>
    </location>
</feature>
<evidence type="ECO:0000256" key="1">
    <source>
        <dbReference type="ARBA" id="ARBA00004651"/>
    </source>
</evidence>
<keyword evidence="10" id="KW-1185">Reference proteome</keyword>
<accession>A0A917NGS0</accession>
<dbReference type="InterPro" id="IPR000515">
    <property type="entry name" value="MetI-like"/>
</dbReference>
<feature type="transmembrane region" description="Helical" evidence="7">
    <location>
        <begin position="109"/>
        <end position="132"/>
    </location>
</feature>
<dbReference type="SUPFAM" id="SSF161098">
    <property type="entry name" value="MetI-like"/>
    <property type="match status" value="1"/>
</dbReference>
<dbReference type="Pfam" id="PF00528">
    <property type="entry name" value="BPD_transp_1"/>
    <property type="match status" value="1"/>
</dbReference>
<comment type="caution">
    <text evidence="9">The sequence shown here is derived from an EMBL/GenBank/DDBJ whole genome shotgun (WGS) entry which is preliminary data.</text>
</comment>
<dbReference type="CDD" id="cd06261">
    <property type="entry name" value="TM_PBP2"/>
    <property type="match status" value="1"/>
</dbReference>
<dbReference type="PANTHER" id="PTHR43744:SF6">
    <property type="entry name" value="ABC TRANSPORTER PERMEASE PROTEIN YESQ-RELATED"/>
    <property type="match status" value="1"/>
</dbReference>
<evidence type="ECO:0000256" key="7">
    <source>
        <dbReference type="RuleBase" id="RU363032"/>
    </source>
</evidence>
<dbReference type="AlphaFoldDB" id="A0A917NGS0"/>
<keyword evidence="5 7" id="KW-1133">Transmembrane helix</keyword>
<comment type="subcellular location">
    <subcellularLocation>
        <location evidence="1 7">Cell membrane</location>
        <topology evidence="1 7">Multi-pass membrane protein</topology>
    </subcellularLocation>
</comment>
<dbReference type="EMBL" id="BMOY01000007">
    <property type="protein sequence ID" value="GGI99995.1"/>
    <property type="molecule type" value="Genomic_DNA"/>
</dbReference>
<keyword evidence="2 7" id="KW-0813">Transport</keyword>
<keyword evidence="6 7" id="KW-0472">Membrane</keyword>
<dbReference type="Gene3D" id="1.10.3720.10">
    <property type="entry name" value="MetI-like"/>
    <property type="match status" value="1"/>
</dbReference>
<sequence length="280" mass="31520">MLANGWRLERVVLQVLVSVVAVAMLYPVLWLLSSSLKPSYDIFTDPSLWVHHLTFANYVSGWKGIGGYTFARFFLNSTVVAGLSVAGNVLACSLTAYALARLHFPLRRLWFALVAMTMMLPFHVTLIPQYLIYHELGWINTILPLVVPHWLGGDAFFIIMLVQFMRGIPRELDESARIDGCGVWGIFAKIVFPLCVPAVITTMLFTFYWVWDDFFSQMIYLNDVSRFTVPLGLNSMVDQSGNSNWGGLFAMSVLSLLPVVVLFLACQRYFVEGIVTTGLK</sequence>
<evidence type="ECO:0000256" key="5">
    <source>
        <dbReference type="ARBA" id="ARBA00022989"/>
    </source>
</evidence>
<organism evidence="9 10">
    <name type="scientific">Alicyclobacillus cellulosilyticus</name>
    <dbReference type="NCBI Taxonomy" id="1003997"/>
    <lineage>
        <taxon>Bacteria</taxon>
        <taxon>Bacillati</taxon>
        <taxon>Bacillota</taxon>
        <taxon>Bacilli</taxon>
        <taxon>Bacillales</taxon>
        <taxon>Alicyclobacillaceae</taxon>
        <taxon>Alicyclobacillus</taxon>
    </lineage>
</organism>
<dbReference type="GO" id="GO:0005886">
    <property type="term" value="C:plasma membrane"/>
    <property type="evidence" value="ECO:0007669"/>
    <property type="project" value="UniProtKB-SubCell"/>
</dbReference>
<reference evidence="9" key="2">
    <citation type="submission" date="2020-09" db="EMBL/GenBank/DDBJ databases">
        <authorList>
            <person name="Sun Q."/>
            <person name="Ohkuma M."/>
        </authorList>
    </citation>
    <scope>NUCLEOTIDE SEQUENCE</scope>
    <source>
        <strain evidence="9">JCM 18487</strain>
    </source>
</reference>
<feature type="domain" description="ABC transmembrane type-1" evidence="8">
    <location>
        <begin position="74"/>
        <end position="266"/>
    </location>
</feature>
<keyword evidence="4 7" id="KW-0812">Transmembrane</keyword>
<feature type="transmembrane region" description="Helical" evidence="7">
    <location>
        <begin position="183"/>
        <end position="211"/>
    </location>
</feature>
<evidence type="ECO:0000313" key="9">
    <source>
        <dbReference type="EMBL" id="GGI99995.1"/>
    </source>
</evidence>
<evidence type="ECO:0000256" key="2">
    <source>
        <dbReference type="ARBA" id="ARBA00022448"/>
    </source>
</evidence>
<dbReference type="Proteomes" id="UP000637695">
    <property type="component" value="Unassembled WGS sequence"/>
</dbReference>
<comment type="similarity">
    <text evidence="7">Belongs to the binding-protein-dependent transport system permease family.</text>
</comment>
<feature type="transmembrane region" description="Helical" evidence="7">
    <location>
        <begin position="12"/>
        <end position="32"/>
    </location>
</feature>
<evidence type="ECO:0000256" key="4">
    <source>
        <dbReference type="ARBA" id="ARBA00022692"/>
    </source>
</evidence>
<name>A0A917NGS0_9BACL</name>
<gene>
    <name evidence="9" type="ORF">GCM10010885_06600</name>
</gene>
<dbReference type="GO" id="GO:0055085">
    <property type="term" value="P:transmembrane transport"/>
    <property type="evidence" value="ECO:0007669"/>
    <property type="project" value="InterPro"/>
</dbReference>
<keyword evidence="3" id="KW-1003">Cell membrane</keyword>
<evidence type="ECO:0000256" key="3">
    <source>
        <dbReference type="ARBA" id="ARBA00022475"/>
    </source>
</evidence>
<protein>
    <submittedName>
        <fullName evidence="9">Sugar ABC transporter permease</fullName>
    </submittedName>
</protein>
<evidence type="ECO:0000256" key="6">
    <source>
        <dbReference type="ARBA" id="ARBA00023136"/>
    </source>
</evidence>
<dbReference type="PROSITE" id="PS50928">
    <property type="entry name" value="ABC_TM1"/>
    <property type="match status" value="1"/>
</dbReference>